<organism evidence="1 2">
    <name type="scientific">Triplophysa tibetana</name>
    <dbReference type="NCBI Taxonomy" id="1572043"/>
    <lineage>
        <taxon>Eukaryota</taxon>
        <taxon>Metazoa</taxon>
        <taxon>Chordata</taxon>
        <taxon>Craniata</taxon>
        <taxon>Vertebrata</taxon>
        <taxon>Euteleostomi</taxon>
        <taxon>Actinopterygii</taxon>
        <taxon>Neopterygii</taxon>
        <taxon>Teleostei</taxon>
        <taxon>Ostariophysi</taxon>
        <taxon>Cypriniformes</taxon>
        <taxon>Nemacheilidae</taxon>
        <taxon>Triplophysa</taxon>
    </lineage>
</organism>
<name>A0A5A9N9A8_9TELE</name>
<keyword evidence="2" id="KW-1185">Reference proteome</keyword>
<protein>
    <submittedName>
        <fullName evidence="1">Uncharacterized protein</fullName>
    </submittedName>
</protein>
<comment type="caution">
    <text evidence="1">The sequence shown here is derived from an EMBL/GenBank/DDBJ whole genome shotgun (WGS) entry which is preliminary data.</text>
</comment>
<dbReference type="AlphaFoldDB" id="A0A5A9N9A8"/>
<sequence>MSSTMDSLGSIAVFCRTCWKNPDEIYVDYNADLYGEYVGQLRNQLVAYLRADTSVTSDERNETQNIGQQVQFITTQMVNHVVYVDPMARERWLSQGRRPRHERERVYNQLRSDIEIMFRNILLDFQNVSDKIKVFRRRNNWNSDRDR</sequence>
<evidence type="ECO:0000313" key="2">
    <source>
        <dbReference type="Proteomes" id="UP000324632"/>
    </source>
</evidence>
<gene>
    <name evidence="1" type="ORF">E1301_Tti004706</name>
</gene>
<dbReference type="Proteomes" id="UP000324632">
    <property type="component" value="Chromosome 21"/>
</dbReference>
<proteinExistence type="predicted"/>
<accession>A0A5A9N9A8</accession>
<dbReference type="EMBL" id="SOYY01000021">
    <property type="protein sequence ID" value="KAA0705943.1"/>
    <property type="molecule type" value="Genomic_DNA"/>
</dbReference>
<reference evidence="1 2" key="1">
    <citation type="journal article" date="2019" name="Mol. Ecol. Resour.">
        <title>Chromosome-level genome assembly of Triplophysa tibetana, a fish adapted to the harsh high-altitude environment of the Tibetan Plateau.</title>
        <authorList>
            <person name="Yang X."/>
            <person name="Liu H."/>
            <person name="Ma Z."/>
            <person name="Zou Y."/>
            <person name="Zou M."/>
            <person name="Mao Y."/>
            <person name="Li X."/>
            <person name="Wang H."/>
            <person name="Chen T."/>
            <person name="Wang W."/>
            <person name="Yang R."/>
        </authorList>
    </citation>
    <scope>NUCLEOTIDE SEQUENCE [LARGE SCALE GENOMIC DNA]</scope>
    <source>
        <strain evidence="1">TTIB1903HZAU</strain>
        <tissue evidence="1">Muscle</tissue>
    </source>
</reference>
<evidence type="ECO:0000313" key="1">
    <source>
        <dbReference type="EMBL" id="KAA0705943.1"/>
    </source>
</evidence>